<name>A0A6G7VPU4_9RHOB</name>
<evidence type="ECO:0000256" key="2">
    <source>
        <dbReference type="ARBA" id="ARBA00023267"/>
    </source>
</evidence>
<dbReference type="InterPro" id="IPR004408">
    <property type="entry name" value="Biotin_CoA_COase_ligase"/>
</dbReference>
<dbReference type="InterPro" id="IPR004143">
    <property type="entry name" value="BPL_LPL_catalytic"/>
</dbReference>
<dbReference type="RefSeq" id="WP_166194009.1">
    <property type="nucleotide sequence ID" value="NZ_CP049811.1"/>
</dbReference>
<keyword evidence="7" id="KW-1185">Reference proteome</keyword>
<dbReference type="NCBIfam" id="TIGR00121">
    <property type="entry name" value="birA_ligase"/>
    <property type="match status" value="1"/>
</dbReference>
<evidence type="ECO:0000313" key="7">
    <source>
        <dbReference type="Proteomes" id="UP000500791"/>
    </source>
</evidence>
<feature type="domain" description="BPL/LPL catalytic" evidence="5">
    <location>
        <begin position="1"/>
        <end position="179"/>
    </location>
</feature>
<dbReference type="CDD" id="cd16442">
    <property type="entry name" value="BPL"/>
    <property type="match status" value="1"/>
</dbReference>
<evidence type="ECO:0000313" key="6">
    <source>
        <dbReference type="EMBL" id="QIK42059.1"/>
    </source>
</evidence>
<evidence type="ECO:0000259" key="5">
    <source>
        <dbReference type="PROSITE" id="PS51733"/>
    </source>
</evidence>
<reference evidence="6 7" key="1">
    <citation type="submission" date="2020-03" db="EMBL/GenBank/DDBJ databases">
        <title>Complete genome sequence of Monaibacterium sp. ALG8 with diverse plasmids.</title>
        <authorList>
            <person name="Sun C."/>
        </authorList>
    </citation>
    <scope>NUCLEOTIDE SEQUENCE [LARGE SCALE GENOMIC DNA]</scope>
    <source>
        <strain evidence="6 7">ALG8</strain>
    </source>
</reference>
<keyword evidence="2" id="KW-0092">Biotin</keyword>
<gene>
    <name evidence="6" type="ORF">G8E03_08345</name>
</gene>
<organism evidence="6 7">
    <name type="scientific">Pontivivens nitratireducens</name>
    <dbReference type="NCBI Taxonomy" id="2758038"/>
    <lineage>
        <taxon>Bacteria</taxon>
        <taxon>Pseudomonadati</taxon>
        <taxon>Pseudomonadota</taxon>
        <taxon>Alphaproteobacteria</taxon>
        <taxon>Rhodobacterales</taxon>
        <taxon>Paracoccaceae</taxon>
        <taxon>Pontivivens</taxon>
    </lineage>
</organism>
<protein>
    <recommendedName>
        <fullName evidence="3">biotin--[biotin carboxyl-carrier protein] ligase</fullName>
        <ecNumber evidence="3">6.3.4.15</ecNumber>
    </recommendedName>
</protein>
<keyword evidence="1 6" id="KW-0436">Ligase</keyword>
<dbReference type="Pfam" id="PF03099">
    <property type="entry name" value="BPL_LplA_LipB"/>
    <property type="match status" value="1"/>
</dbReference>
<evidence type="ECO:0000256" key="3">
    <source>
        <dbReference type="ARBA" id="ARBA00024227"/>
    </source>
</evidence>
<dbReference type="PANTHER" id="PTHR12835">
    <property type="entry name" value="BIOTIN PROTEIN LIGASE"/>
    <property type="match status" value="1"/>
</dbReference>
<dbReference type="GO" id="GO:0005737">
    <property type="term" value="C:cytoplasm"/>
    <property type="evidence" value="ECO:0007669"/>
    <property type="project" value="TreeGrafter"/>
</dbReference>
<evidence type="ECO:0000256" key="4">
    <source>
        <dbReference type="ARBA" id="ARBA00047846"/>
    </source>
</evidence>
<dbReference type="Proteomes" id="UP000500791">
    <property type="component" value="Chromosome"/>
</dbReference>
<proteinExistence type="predicted"/>
<dbReference type="EC" id="6.3.4.15" evidence="3"/>
<dbReference type="PROSITE" id="PS51733">
    <property type="entry name" value="BPL_LPL_CATALYTIC"/>
    <property type="match status" value="1"/>
</dbReference>
<dbReference type="EMBL" id="CP049811">
    <property type="protein sequence ID" value="QIK42059.1"/>
    <property type="molecule type" value="Genomic_DNA"/>
</dbReference>
<comment type="catalytic activity">
    <reaction evidence="4">
        <text>biotin + L-lysyl-[protein] + ATP = N(6)-biotinyl-L-lysyl-[protein] + AMP + diphosphate + H(+)</text>
        <dbReference type="Rhea" id="RHEA:11756"/>
        <dbReference type="Rhea" id="RHEA-COMP:9752"/>
        <dbReference type="Rhea" id="RHEA-COMP:10505"/>
        <dbReference type="ChEBI" id="CHEBI:15378"/>
        <dbReference type="ChEBI" id="CHEBI:29969"/>
        <dbReference type="ChEBI" id="CHEBI:30616"/>
        <dbReference type="ChEBI" id="CHEBI:33019"/>
        <dbReference type="ChEBI" id="CHEBI:57586"/>
        <dbReference type="ChEBI" id="CHEBI:83144"/>
        <dbReference type="ChEBI" id="CHEBI:456215"/>
        <dbReference type="EC" id="6.3.4.15"/>
    </reaction>
</comment>
<sequence>MGWPEGTARVVLEEADSTQTQAFARSDDAPVWVLAHRQTSGTGRRGRPWQMPTGNFAATLALRPKDAVHRRSLRSFTAALALRDALSELTGQPALFSLKWPNDVLCRGRKLAGILLESRGDVLLIGIGINLAAAPAHSVLEQGSTAPIDLLSASGQLIGAEDMLDALAPAFAEREARLLREGFDPQQAEWMRGATRLGQPIVARFAQHELSGRFDGIDADGALLLSTAEGIQRLPAAEIYFNEAG</sequence>
<evidence type="ECO:0000256" key="1">
    <source>
        <dbReference type="ARBA" id="ARBA00022598"/>
    </source>
</evidence>
<dbReference type="InterPro" id="IPR045864">
    <property type="entry name" value="aa-tRNA-synth_II/BPL/LPL"/>
</dbReference>
<dbReference type="KEGG" id="mon:G8E03_08345"/>
<accession>A0A6G7VPU4</accession>
<dbReference type="Gene3D" id="3.30.930.10">
    <property type="entry name" value="Bira Bifunctional Protein, Domain 2"/>
    <property type="match status" value="1"/>
</dbReference>
<dbReference type="InterPro" id="IPR003142">
    <property type="entry name" value="BPL_C"/>
</dbReference>
<dbReference type="AlphaFoldDB" id="A0A6G7VPU4"/>
<dbReference type="GO" id="GO:0004077">
    <property type="term" value="F:biotin--[biotin carboxyl-carrier protein] ligase activity"/>
    <property type="evidence" value="ECO:0007669"/>
    <property type="project" value="UniProtKB-EC"/>
</dbReference>
<dbReference type="SUPFAM" id="SSF55681">
    <property type="entry name" value="Class II aaRS and biotin synthetases"/>
    <property type="match status" value="1"/>
</dbReference>
<dbReference type="PANTHER" id="PTHR12835:SF5">
    <property type="entry name" value="BIOTIN--PROTEIN LIGASE"/>
    <property type="match status" value="1"/>
</dbReference>
<dbReference type="Pfam" id="PF02237">
    <property type="entry name" value="BPL_C"/>
    <property type="match status" value="1"/>
</dbReference>
<dbReference type="Gene3D" id="2.30.30.100">
    <property type="match status" value="1"/>
</dbReference>